<dbReference type="Proteomes" id="UP000219439">
    <property type="component" value="Unassembled WGS sequence"/>
</dbReference>
<dbReference type="EMBL" id="OBEL01000001">
    <property type="protein sequence ID" value="SNZ07541.1"/>
    <property type="molecule type" value="Genomic_DNA"/>
</dbReference>
<evidence type="ECO:0000313" key="3">
    <source>
        <dbReference type="Proteomes" id="UP000219439"/>
    </source>
</evidence>
<organism evidence="2 3">
    <name type="scientific">Cohaesibacter gelatinilyticus</name>
    <dbReference type="NCBI Taxonomy" id="372072"/>
    <lineage>
        <taxon>Bacteria</taxon>
        <taxon>Pseudomonadati</taxon>
        <taxon>Pseudomonadota</taxon>
        <taxon>Alphaproteobacteria</taxon>
        <taxon>Hyphomicrobiales</taxon>
        <taxon>Cohaesibacteraceae</taxon>
    </lineage>
</organism>
<keyword evidence="2" id="KW-0413">Isomerase</keyword>
<dbReference type="GO" id="GO:0016853">
    <property type="term" value="F:isomerase activity"/>
    <property type="evidence" value="ECO:0007669"/>
    <property type="project" value="UniProtKB-KW"/>
</dbReference>
<keyword evidence="3" id="KW-1185">Reference proteome</keyword>
<dbReference type="OrthoDB" id="8527419at2"/>
<gene>
    <name evidence="2" type="ORF">SAMN06265368_1070</name>
</gene>
<dbReference type="InterPro" id="IPR016087">
    <property type="entry name" value="Chalcone_isomerase"/>
</dbReference>
<accession>A0A285NIQ3</accession>
<sequence>MPGKSFISFITILIGLTLPVSAYSATVPGEVRKQISAPQKIGQVQVSFLGISMYSATLFTQQGNAFAWAKPFALKLQYKRSFSRSRLVKASISELERLEGKREDHAQIAQKLHGCFKPVRKSDRFVAIAKSRNSLHFFFNGRKTCNIQHSGIRERVLGIWLSDRSRNAQLSRKLRGKN</sequence>
<dbReference type="RefSeq" id="WP_097152315.1">
    <property type="nucleotide sequence ID" value="NZ_OBEL01000001.1"/>
</dbReference>
<name>A0A285NIQ3_9HYPH</name>
<proteinExistence type="predicted"/>
<protein>
    <submittedName>
        <fullName evidence="2">Chalcone isomerase-like</fullName>
    </submittedName>
</protein>
<evidence type="ECO:0000313" key="2">
    <source>
        <dbReference type="EMBL" id="SNZ07541.1"/>
    </source>
</evidence>
<reference evidence="2 3" key="1">
    <citation type="submission" date="2017-09" db="EMBL/GenBank/DDBJ databases">
        <authorList>
            <person name="Ehlers B."/>
            <person name="Leendertz F.H."/>
        </authorList>
    </citation>
    <scope>NUCLEOTIDE SEQUENCE [LARGE SCALE GENOMIC DNA]</scope>
    <source>
        <strain evidence="2 3">DSM 18289</strain>
    </source>
</reference>
<evidence type="ECO:0000259" key="1">
    <source>
        <dbReference type="Pfam" id="PF16036"/>
    </source>
</evidence>
<dbReference type="AlphaFoldDB" id="A0A285NIQ3"/>
<dbReference type="Pfam" id="PF16036">
    <property type="entry name" value="Chalcone_3"/>
    <property type="match status" value="1"/>
</dbReference>
<feature type="domain" description="Chalcone isomerase" evidence="1">
    <location>
        <begin position="51"/>
        <end position="174"/>
    </location>
</feature>